<comment type="caution">
    <text evidence="1">The sequence shown here is derived from an EMBL/GenBank/DDBJ whole genome shotgun (WGS) entry which is preliminary data.</text>
</comment>
<sequence length="107" mass="12281">MAAVQSTKQLATKLGTLANTWVHDPFRPNIQTSTFLQSLARHPRLTPQAVQAVATLHRGDVKKAYPLSDKMLHPPSTPHYYDRLLEGFKKSQEGVARPWWKIFFNIW</sequence>
<reference evidence="1 2" key="1">
    <citation type="journal article" date="2019" name="Nat. Ecol. Evol.">
        <title>Megaphylogeny resolves global patterns of mushroom evolution.</title>
        <authorList>
            <person name="Varga T."/>
            <person name="Krizsan K."/>
            <person name="Foldi C."/>
            <person name="Dima B."/>
            <person name="Sanchez-Garcia M."/>
            <person name="Sanchez-Ramirez S."/>
            <person name="Szollosi G.J."/>
            <person name="Szarkandi J.G."/>
            <person name="Papp V."/>
            <person name="Albert L."/>
            <person name="Andreopoulos W."/>
            <person name="Angelini C."/>
            <person name="Antonin V."/>
            <person name="Barry K.W."/>
            <person name="Bougher N.L."/>
            <person name="Buchanan P."/>
            <person name="Buyck B."/>
            <person name="Bense V."/>
            <person name="Catcheside P."/>
            <person name="Chovatia M."/>
            <person name="Cooper J."/>
            <person name="Damon W."/>
            <person name="Desjardin D."/>
            <person name="Finy P."/>
            <person name="Geml J."/>
            <person name="Haridas S."/>
            <person name="Hughes K."/>
            <person name="Justo A."/>
            <person name="Karasinski D."/>
            <person name="Kautmanova I."/>
            <person name="Kiss B."/>
            <person name="Kocsube S."/>
            <person name="Kotiranta H."/>
            <person name="LaButti K.M."/>
            <person name="Lechner B.E."/>
            <person name="Liimatainen K."/>
            <person name="Lipzen A."/>
            <person name="Lukacs Z."/>
            <person name="Mihaltcheva S."/>
            <person name="Morgado L.N."/>
            <person name="Niskanen T."/>
            <person name="Noordeloos M.E."/>
            <person name="Ohm R.A."/>
            <person name="Ortiz-Santana B."/>
            <person name="Ovrebo C."/>
            <person name="Racz N."/>
            <person name="Riley R."/>
            <person name="Savchenko A."/>
            <person name="Shiryaev A."/>
            <person name="Soop K."/>
            <person name="Spirin V."/>
            <person name="Szebenyi C."/>
            <person name="Tomsovsky M."/>
            <person name="Tulloss R.E."/>
            <person name="Uehling J."/>
            <person name="Grigoriev I.V."/>
            <person name="Vagvolgyi C."/>
            <person name="Papp T."/>
            <person name="Martin F.M."/>
            <person name="Miettinen O."/>
            <person name="Hibbett D.S."/>
            <person name="Nagy L.G."/>
        </authorList>
    </citation>
    <scope>NUCLEOTIDE SEQUENCE [LARGE SCALE GENOMIC DNA]</scope>
    <source>
        <strain evidence="1 2">FP101781</strain>
    </source>
</reference>
<organism evidence="1 2">
    <name type="scientific">Coprinellus micaceus</name>
    <name type="common">Glistening ink-cap mushroom</name>
    <name type="synonym">Coprinus micaceus</name>
    <dbReference type="NCBI Taxonomy" id="71717"/>
    <lineage>
        <taxon>Eukaryota</taxon>
        <taxon>Fungi</taxon>
        <taxon>Dikarya</taxon>
        <taxon>Basidiomycota</taxon>
        <taxon>Agaricomycotina</taxon>
        <taxon>Agaricomycetes</taxon>
        <taxon>Agaricomycetidae</taxon>
        <taxon>Agaricales</taxon>
        <taxon>Agaricineae</taxon>
        <taxon>Psathyrellaceae</taxon>
        <taxon>Coprinellus</taxon>
    </lineage>
</organism>
<protein>
    <submittedName>
        <fullName evidence="1">Uncharacterized protein</fullName>
    </submittedName>
</protein>
<dbReference type="Proteomes" id="UP000298030">
    <property type="component" value="Unassembled WGS sequence"/>
</dbReference>
<gene>
    <name evidence="1" type="ORF">FA13DRAFT_1741014</name>
</gene>
<evidence type="ECO:0000313" key="1">
    <source>
        <dbReference type="EMBL" id="TEB22489.1"/>
    </source>
</evidence>
<keyword evidence="2" id="KW-1185">Reference proteome</keyword>
<accession>A0A4Y7SMK3</accession>
<name>A0A4Y7SMK3_COPMI</name>
<dbReference type="EMBL" id="QPFP01000091">
    <property type="protein sequence ID" value="TEB22489.1"/>
    <property type="molecule type" value="Genomic_DNA"/>
</dbReference>
<evidence type="ECO:0000313" key="2">
    <source>
        <dbReference type="Proteomes" id="UP000298030"/>
    </source>
</evidence>
<dbReference type="AlphaFoldDB" id="A0A4Y7SMK3"/>
<dbReference type="Pfam" id="PF20180">
    <property type="entry name" value="UQCC2_CBP6"/>
    <property type="match status" value="1"/>
</dbReference>
<dbReference type="OrthoDB" id="2107880at2759"/>
<proteinExistence type="predicted"/>
<dbReference type="STRING" id="71717.A0A4Y7SMK3"/>